<keyword evidence="1" id="KW-0175">Coiled coil</keyword>
<gene>
    <name evidence="2" type="ORF">GCM10010422_56660</name>
</gene>
<keyword evidence="3" id="KW-1185">Reference proteome</keyword>
<name>A0ABN3ME36_9ACTN</name>
<sequence>MGIPRLQELSYIETAALAVARGDSFEQIRVAMVNQAESIAREADLDGSFVTAKWDVMRSDHRSHVHNTVDVLKELMRLGWVEHHVLPSTPQSAFAHGHVVFELTERGHEWTEAVTQDKRAGYNTLVGELLAAHPQFEGFLRVVGARPDSVSDQLTVPLLRWEGGAHRNAEEFLLAFVAHMVDSLRQGGLGWTAEPEAVETAVLDYATTAMRRVETRIERWEAQRRAEERRRAVGAVEEREPGRMAKAPPALTRKRIASFCEEAAVRFAFTAAGCPMDYISHELLRRWSGFMGLANFSYYAPGPSALRLWATGTVTGSGPQATFQRAVGHPVRSALLAALPRICQEETERSAEGTGYCAVWRVRAAACWQQRVSNAEFDAAVRDAYRGHVEGLSFRLHLDEASATRTPGSTRPLVVKTHPGVRRVFHVMRLFDKQREVAAP</sequence>
<dbReference type="EMBL" id="BAAATL010000029">
    <property type="protein sequence ID" value="GAA2500304.1"/>
    <property type="molecule type" value="Genomic_DNA"/>
</dbReference>
<protein>
    <submittedName>
        <fullName evidence="2">Uncharacterized protein</fullName>
    </submittedName>
</protein>
<accession>A0ABN3ME36</accession>
<feature type="coiled-coil region" evidence="1">
    <location>
        <begin position="203"/>
        <end position="230"/>
    </location>
</feature>
<organism evidence="2 3">
    <name type="scientific">Streptomyces graminearus</name>
    <dbReference type="NCBI Taxonomy" id="284030"/>
    <lineage>
        <taxon>Bacteria</taxon>
        <taxon>Bacillati</taxon>
        <taxon>Actinomycetota</taxon>
        <taxon>Actinomycetes</taxon>
        <taxon>Kitasatosporales</taxon>
        <taxon>Streptomycetaceae</taxon>
        <taxon>Streptomyces</taxon>
    </lineage>
</organism>
<evidence type="ECO:0000313" key="2">
    <source>
        <dbReference type="EMBL" id="GAA2500304.1"/>
    </source>
</evidence>
<evidence type="ECO:0000313" key="3">
    <source>
        <dbReference type="Proteomes" id="UP001501721"/>
    </source>
</evidence>
<reference evidence="2 3" key="1">
    <citation type="journal article" date="2019" name="Int. J. Syst. Evol. Microbiol.">
        <title>The Global Catalogue of Microorganisms (GCM) 10K type strain sequencing project: providing services to taxonomists for standard genome sequencing and annotation.</title>
        <authorList>
            <consortium name="The Broad Institute Genomics Platform"/>
            <consortium name="The Broad Institute Genome Sequencing Center for Infectious Disease"/>
            <person name="Wu L."/>
            <person name="Ma J."/>
        </authorList>
    </citation>
    <scope>NUCLEOTIDE SEQUENCE [LARGE SCALE GENOMIC DNA]</scope>
    <source>
        <strain evidence="2 3">JCM 6923</strain>
    </source>
</reference>
<dbReference type="Proteomes" id="UP001501721">
    <property type="component" value="Unassembled WGS sequence"/>
</dbReference>
<comment type="caution">
    <text evidence="2">The sequence shown here is derived from an EMBL/GenBank/DDBJ whole genome shotgun (WGS) entry which is preliminary data.</text>
</comment>
<dbReference type="RefSeq" id="WP_346077986.1">
    <property type="nucleotide sequence ID" value="NZ_BAAATL010000029.1"/>
</dbReference>
<evidence type="ECO:0000256" key="1">
    <source>
        <dbReference type="SAM" id="Coils"/>
    </source>
</evidence>
<proteinExistence type="predicted"/>